<dbReference type="EMBL" id="CP017253">
    <property type="protein sequence ID" value="AOR24003.1"/>
    <property type="molecule type" value="Genomic_DNA"/>
</dbReference>
<dbReference type="SUPFAM" id="SSF53474">
    <property type="entry name" value="alpha/beta-Hydrolases"/>
    <property type="match status" value="1"/>
</dbReference>
<gene>
    <name evidence="2" type="ORF">BGI42_09795</name>
</gene>
<dbReference type="STRING" id="394958.BGI42_09795"/>
<proteinExistence type="predicted"/>
<keyword evidence="2" id="KW-0378">Hydrolase</keyword>
<dbReference type="Pfam" id="PF12146">
    <property type="entry name" value="Hydrolase_4"/>
    <property type="match status" value="1"/>
</dbReference>
<dbReference type="PRINTS" id="PR00111">
    <property type="entry name" value="ABHYDROLASE"/>
</dbReference>
<sequence>MICKVKDININYEIIGEGKPIIMLHGYCVDHRLMTGCMENIFEKRKGYKRIYVDLPGMGKSDSAKWIINCDVMLDILIEFINEIIPNENFLIIGQSYGGYISRGIVYKMIDKVDGVILICPVIKPDKKNRNVPEHVVVKKDKVLLSKLSFEEAKEINNCLVTQNEEIYKRYKNEVLEPIRIGDVEFLKNFQEEGYELSFDVDKLNKKFEKPVLILLGKQDSCVGYKDAWSILDNFARGTFAVLDGSGHNLQIEQSEVFNSLVSEWLNKVDEL</sequence>
<dbReference type="KEGG" id="ctae:BGI42_09795"/>
<dbReference type="AlphaFoldDB" id="A0A1D7XKX2"/>
<dbReference type="GO" id="GO:0016787">
    <property type="term" value="F:hydrolase activity"/>
    <property type="evidence" value="ECO:0007669"/>
    <property type="project" value="UniProtKB-KW"/>
</dbReference>
<dbReference type="InterPro" id="IPR022742">
    <property type="entry name" value="Hydrolase_4"/>
</dbReference>
<name>A0A1D7XKX2_9CLOT</name>
<dbReference type="InterPro" id="IPR029058">
    <property type="entry name" value="AB_hydrolase_fold"/>
</dbReference>
<dbReference type="InterPro" id="IPR000073">
    <property type="entry name" value="AB_hydrolase_1"/>
</dbReference>
<dbReference type="PANTHER" id="PTHR43798:SF6">
    <property type="entry name" value="HYDROLASE, PUTATIVE (AFU_ORTHOLOGUE AFUA_4G13070)-RELATED"/>
    <property type="match status" value="1"/>
</dbReference>
<evidence type="ECO:0000313" key="2">
    <source>
        <dbReference type="EMBL" id="AOR24003.1"/>
    </source>
</evidence>
<accession>A0A1D7XKX2</accession>
<keyword evidence="3" id="KW-1185">Reference proteome</keyword>
<dbReference type="Gene3D" id="3.40.50.1820">
    <property type="entry name" value="alpha/beta hydrolase"/>
    <property type="match status" value="1"/>
</dbReference>
<dbReference type="PANTHER" id="PTHR43798">
    <property type="entry name" value="MONOACYLGLYCEROL LIPASE"/>
    <property type="match status" value="1"/>
</dbReference>
<dbReference type="Proteomes" id="UP000094652">
    <property type="component" value="Chromosome"/>
</dbReference>
<feature type="domain" description="Serine aminopeptidase S33" evidence="1">
    <location>
        <begin position="21"/>
        <end position="254"/>
    </location>
</feature>
<evidence type="ECO:0000313" key="3">
    <source>
        <dbReference type="Proteomes" id="UP000094652"/>
    </source>
</evidence>
<reference evidence="3" key="1">
    <citation type="submission" date="2016-09" db="EMBL/GenBank/DDBJ databases">
        <title>Genomics of Clostridium taeniosporum, an organism which forms endospores with ribbon-like appendages.</title>
        <authorList>
            <person name="Walker J.R."/>
        </authorList>
    </citation>
    <scope>NUCLEOTIDE SEQUENCE [LARGE SCALE GENOMIC DNA]</scope>
    <source>
        <strain evidence="3">1/k</strain>
    </source>
</reference>
<protein>
    <submittedName>
        <fullName evidence="2">Alpha/beta hydrolase</fullName>
    </submittedName>
</protein>
<evidence type="ECO:0000259" key="1">
    <source>
        <dbReference type="Pfam" id="PF12146"/>
    </source>
</evidence>
<dbReference type="InterPro" id="IPR050266">
    <property type="entry name" value="AB_hydrolase_sf"/>
</dbReference>
<dbReference type="OrthoDB" id="9775557at2"/>
<organism evidence="2 3">
    <name type="scientific">Clostridium taeniosporum</name>
    <dbReference type="NCBI Taxonomy" id="394958"/>
    <lineage>
        <taxon>Bacteria</taxon>
        <taxon>Bacillati</taxon>
        <taxon>Bacillota</taxon>
        <taxon>Clostridia</taxon>
        <taxon>Eubacteriales</taxon>
        <taxon>Clostridiaceae</taxon>
        <taxon>Clostridium</taxon>
    </lineage>
</organism>
<dbReference type="RefSeq" id="WP_069680142.1">
    <property type="nucleotide sequence ID" value="NZ_CP017253.2"/>
</dbReference>